<organism evidence="4 5">
    <name type="scientific">Texcoconibacillus texcoconensis</name>
    <dbReference type="NCBI Taxonomy" id="1095777"/>
    <lineage>
        <taxon>Bacteria</taxon>
        <taxon>Bacillati</taxon>
        <taxon>Bacillota</taxon>
        <taxon>Bacilli</taxon>
        <taxon>Bacillales</taxon>
        <taxon>Bacillaceae</taxon>
        <taxon>Texcoconibacillus</taxon>
    </lineage>
</organism>
<keyword evidence="2 3" id="KW-0663">Pyridoxal phosphate</keyword>
<dbReference type="Gene3D" id="3.40.640.10">
    <property type="entry name" value="Type I PLP-dependent aspartate aminotransferase-like (Major domain)"/>
    <property type="match status" value="1"/>
</dbReference>
<dbReference type="GO" id="GO:0008483">
    <property type="term" value="F:transaminase activity"/>
    <property type="evidence" value="ECO:0007669"/>
    <property type="project" value="InterPro"/>
</dbReference>
<name>A0A840QSQ7_9BACI</name>
<dbReference type="GO" id="GO:0030170">
    <property type="term" value="F:pyridoxal phosphate binding"/>
    <property type="evidence" value="ECO:0007669"/>
    <property type="project" value="InterPro"/>
</dbReference>
<dbReference type="Pfam" id="PF00202">
    <property type="entry name" value="Aminotran_3"/>
    <property type="match status" value="1"/>
</dbReference>
<dbReference type="RefSeq" id="WP_184664774.1">
    <property type="nucleotide sequence ID" value="NZ_JACHHB010000012.1"/>
</dbReference>
<dbReference type="Gene3D" id="3.90.1150.10">
    <property type="entry name" value="Aspartate Aminotransferase, domain 1"/>
    <property type="match status" value="1"/>
</dbReference>
<dbReference type="GO" id="GO:0042286">
    <property type="term" value="F:glutamate-1-semialdehyde 2,1-aminomutase activity"/>
    <property type="evidence" value="ECO:0007669"/>
    <property type="project" value="UniProtKB-EC"/>
</dbReference>
<evidence type="ECO:0000256" key="2">
    <source>
        <dbReference type="ARBA" id="ARBA00022898"/>
    </source>
</evidence>
<dbReference type="InterPro" id="IPR015424">
    <property type="entry name" value="PyrdxlP-dep_Trfase"/>
</dbReference>
<keyword evidence="4" id="KW-0413">Isomerase</keyword>
<dbReference type="InterPro" id="IPR015422">
    <property type="entry name" value="PyrdxlP-dep_Trfase_small"/>
</dbReference>
<reference evidence="4 5" key="1">
    <citation type="submission" date="2020-08" db="EMBL/GenBank/DDBJ databases">
        <title>Genomic Encyclopedia of Type Strains, Phase IV (KMG-IV): sequencing the most valuable type-strain genomes for metagenomic binning, comparative biology and taxonomic classification.</title>
        <authorList>
            <person name="Goeker M."/>
        </authorList>
    </citation>
    <scope>NUCLEOTIDE SEQUENCE [LARGE SCALE GENOMIC DNA]</scope>
    <source>
        <strain evidence="4 5">DSM 24696</strain>
    </source>
</reference>
<dbReference type="EC" id="5.4.3.8" evidence="4"/>
<comment type="caution">
    <text evidence="4">The sequence shown here is derived from an EMBL/GenBank/DDBJ whole genome shotgun (WGS) entry which is preliminary data.</text>
</comment>
<dbReference type="EMBL" id="JACHHB010000012">
    <property type="protein sequence ID" value="MBB5174349.1"/>
    <property type="molecule type" value="Genomic_DNA"/>
</dbReference>
<dbReference type="CDD" id="cd00610">
    <property type="entry name" value="OAT_like"/>
    <property type="match status" value="1"/>
</dbReference>
<sequence length="469" mass="52686">MAMRENSLLRTPDFWHKENSKRCYEKAKEFLPGGVTANIKHFPPYPITMKRGEGAYIVDVDDNRYIDLLMGYGALALGHGHQKIKEAIEEQFQIDGTHLFGTPHEKEVSFAKRLQEHMPSLEKIRYTNSGTEATLLAVRLAYAYTGKKKIAKFEGHYHGGFEEVLYSITPTISEAGPGENPHPVPESSEIEAGTDEDTVILPFNQIEDCKNILRRYKDELAAVIVEPVQGGFIPASRSFMKQLREVTKELGIVLIFDEVKTGFRTGLQGAQGFYNIKPDLTALGKVIGGGFPFGVVGGKDEIMMESSPNKGKDLFDAQTAKQAANKSDVLFHSGTYNGHPMILAAGHATLDVLEHEYHDTEKRTNQFRKALEDMFSAYGYPMITVGTGTIFSVVLTEKERLINYRDFQKTNLQLRKQFDYCMLREGVYTKPLNRYSMATVHGDDVIESILQSTERVLQRGGLSPIRDKE</sequence>
<comment type="similarity">
    <text evidence="3">Belongs to the class-III pyridoxal-phosphate-dependent aminotransferase family.</text>
</comment>
<evidence type="ECO:0000256" key="3">
    <source>
        <dbReference type="RuleBase" id="RU003560"/>
    </source>
</evidence>
<dbReference type="InterPro" id="IPR015421">
    <property type="entry name" value="PyrdxlP-dep_Trfase_major"/>
</dbReference>
<dbReference type="PANTHER" id="PTHR43713:SF3">
    <property type="entry name" value="GLUTAMATE-1-SEMIALDEHYDE 2,1-AMINOMUTASE 1, CHLOROPLASTIC-RELATED"/>
    <property type="match status" value="1"/>
</dbReference>
<dbReference type="SUPFAM" id="SSF53383">
    <property type="entry name" value="PLP-dependent transferases"/>
    <property type="match status" value="1"/>
</dbReference>
<keyword evidence="5" id="KW-1185">Reference proteome</keyword>
<accession>A0A840QSQ7</accession>
<dbReference type="PANTHER" id="PTHR43713">
    <property type="entry name" value="GLUTAMATE-1-SEMIALDEHYDE 2,1-AMINOMUTASE"/>
    <property type="match status" value="1"/>
</dbReference>
<protein>
    <submittedName>
        <fullName evidence="4">Glutamate-1-semialdehyde 2,1-aminomutase</fullName>
        <ecNumber evidence="4">5.4.3.8</ecNumber>
    </submittedName>
</protein>
<dbReference type="PROSITE" id="PS00600">
    <property type="entry name" value="AA_TRANSFER_CLASS_3"/>
    <property type="match status" value="1"/>
</dbReference>
<dbReference type="Proteomes" id="UP000551878">
    <property type="component" value="Unassembled WGS sequence"/>
</dbReference>
<dbReference type="InterPro" id="IPR005814">
    <property type="entry name" value="Aminotrans_3"/>
</dbReference>
<gene>
    <name evidence="4" type="ORF">HNQ41_002564</name>
</gene>
<evidence type="ECO:0000256" key="1">
    <source>
        <dbReference type="ARBA" id="ARBA00001933"/>
    </source>
</evidence>
<evidence type="ECO:0000313" key="5">
    <source>
        <dbReference type="Proteomes" id="UP000551878"/>
    </source>
</evidence>
<proteinExistence type="inferred from homology"/>
<dbReference type="AlphaFoldDB" id="A0A840QSQ7"/>
<comment type="cofactor">
    <cofactor evidence="1">
        <name>pyridoxal 5'-phosphate</name>
        <dbReference type="ChEBI" id="CHEBI:597326"/>
    </cofactor>
</comment>
<evidence type="ECO:0000313" key="4">
    <source>
        <dbReference type="EMBL" id="MBB5174349.1"/>
    </source>
</evidence>
<dbReference type="InterPro" id="IPR049704">
    <property type="entry name" value="Aminotrans_3_PPA_site"/>
</dbReference>